<name>A0A914ZX83_PARUN</name>
<dbReference type="InterPro" id="IPR008451">
    <property type="entry name" value="Chromadorea_ALT"/>
</dbReference>
<evidence type="ECO:0000313" key="3">
    <source>
        <dbReference type="WBParaSite" id="PgB25_g003_t05"/>
    </source>
</evidence>
<keyword evidence="1" id="KW-0732">Signal</keyword>
<sequence length="124" mass="14360">MHFNSTLQVTMLLLCSVSLLAASCIAAPRHANSILDCVMINNPRVDCYGARFVPTDGIRQQCMEHVDCYDYREPMAWCRPGPLQRWTNEGCHCDFKQQVCVMNRENEYELEYAYCRPAINWSCQ</sequence>
<dbReference type="WBParaSite" id="PgB25_g003_t05">
    <property type="protein sequence ID" value="PgB25_g003_t05"/>
    <property type="gene ID" value="PgB25_g003"/>
</dbReference>
<dbReference type="Proteomes" id="UP000887569">
    <property type="component" value="Unplaced"/>
</dbReference>
<reference evidence="3" key="1">
    <citation type="submission" date="2022-11" db="UniProtKB">
        <authorList>
            <consortium name="WormBaseParasite"/>
        </authorList>
    </citation>
    <scope>IDENTIFICATION</scope>
</reference>
<evidence type="ECO:0000313" key="2">
    <source>
        <dbReference type="Proteomes" id="UP000887569"/>
    </source>
</evidence>
<accession>A0A914ZX83</accession>
<proteinExistence type="predicted"/>
<feature type="signal peptide" evidence="1">
    <location>
        <begin position="1"/>
        <end position="22"/>
    </location>
</feature>
<feature type="chain" id="PRO_5037134565" evidence="1">
    <location>
        <begin position="23"/>
        <end position="124"/>
    </location>
</feature>
<dbReference type="Pfam" id="PF05535">
    <property type="entry name" value="Chromadorea_ALT"/>
    <property type="match status" value="1"/>
</dbReference>
<keyword evidence="2" id="KW-1185">Reference proteome</keyword>
<evidence type="ECO:0000256" key="1">
    <source>
        <dbReference type="SAM" id="SignalP"/>
    </source>
</evidence>
<protein>
    <submittedName>
        <fullName evidence="3">Uncharacterized protein</fullName>
    </submittedName>
</protein>
<dbReference type="AlphaFoldDB" id="A0A914ZX83"/>
<organism evidence="2 3">
    <name type="scientific">Parascaris univalens</name>
    <name type="common">Nematode worm</name>
    <dbReference type="NCBI Taxonomy" id="6257"/>
    <lineage>
        <taxon>Eukaryota</taxon>
        <taxon>Metazoa</taxon>
        <taxon>Ecdysozoa</taxon>
        <taxon>Nematoda</taxon>
        <taxon>Chromadorea</taxon>
        <taxon>Rhabditida</taxon>
        <taxon>Spirurina</taxon>
        <taxon>Ascaridomorpha</taxon>
        <taxon>Ascaridoidea</taxon>
        <taxon>Ascarididae</taxon>
        <taxon>Parascaris</taxon>
    </lineage>
</organism>